<dbReference type="OrthoDB" id="2062448at2"/>
<evidence type="ECO:0000313" key="1">
    <source>
        <dbReference type="EMBL" id="NBJ94074.1"/>
    </source>
</evidence>
<dbReference type="Pfam" id="PF12669">
    <property type="entry name" value="FeoB_associated"/>
    <property type="match status" value="1"/>
</dbReference>
<keyword evidence="2" id="KW-1185">Reference proteome</keyword>
<dbReference type="AlphaFoldDB" id="A0A9X5GTD1"/>
<organism evidence="1 2">
    <name type="scientific">Parablautia muri</name>
    <dbReference type="NCBI Taxonomy" id="2320879"/>
    <lineage>
        <taxon>Bacteria</taxon>
        <taxon>Bacillati</taxon>
        <taxon>Bacillota</taxon>
        <taxon>Clostridia</taxon>
        <taxon>Lachnospirales</taxon>
        <taxon>Lachnospiraceae</taxon>
        <taxon>Parablautia</taxon>
    </lineage>
</organism>
<proteinExistence type="predicted"/>
<protein>
    <submittedName>
        <fullName evidence="1">FeoB-associated Cys-rich membrane protein</fullName>
    </submittedName>
</protein>
<name>A0A9X5GTD1_9FIRM</name>
<gene>
    <name evidence="1" type="ORF">D5281_16135</name>
</gene>
<reference evidence="1" key="1">
    <citation type="submission" date="2018-09" db="EMBL/GenBank/DDBJ databases">
        <title>Murine metabolic-syndrome-specific gut microbial biobank.</title>
        <authorList>
            <person name="Liu C."/>
        </authorList>
    </citation>
    <scope>NUCLEOTIDE SEQUENCE</scope>
    <source>
        <strain evidence="1">D42-62</strain>
    </source>
</reference>
<accession>A0A9X5GTD1</accession>
<dbReference type="RefSeq" id="WP_160561115.1">
    <property type="nucleotide sequence ID" value="NZ_QZDT01000029.1"/>
</dbReference>
<dbReference type="Proteomes" id="UP001154420">
    <property type="component" value="Unassembled WGS sequence"/>
</dbReference>
<dbReference type="EMBL" id="QZDT01000029">
    <property type="protein sequence ID" value="NBJ94074.1"/>
    <property type="molecule type" value="Genomic_DNA"/>
</dbReference>
<evidence type="ECO:0000313" key="2">
    <source>
        <dbReference type="Proteomes" id="UP001154420"/>
    </source>
</evidence>
<sequence>MGTIITAVVLACVVGLVIRKMIQDKKSGKSLQCGCDCAQCGGCGSKK</sequence>
<comment type="caution">
    <text evidence="1">The sequence shown here is derived from an EMBL/GenBank/DDBJ whole genome shotgun (WGS) entry which is preliminary data.</text>
</comment>